<comment type="caution">
    <text evidence="5">The sequence shown here is derived from an EMBL/GenBank/DDBJ whole genome shotgun (WGS) entry which is preliminary data.</text>
</comment>
<dbReference type="AlphaFoldDB" id="A0A2M9D371"/>
<dbReference type="PANTHER" id="PTHR43792:SF8">
    <property type="entry name" value="[RIBOSOMAL PROTEIN US5]-ALANINE N-ACETYLTRANSFERASE"/>
    <property type="match status" value="1"/>
</dbReference>
<dbReference type="Proteomes" id="UP000231742">
    <property type="component" value="Unassembled WGS sequence"/>
</dbReference>
<name>A0A2M9D371_9MICO</name>
<dbReference type="OrthoDB" id="9795188at2"/>
<protein>
    <submittedName>
        <fullName evidence="5">RimJ/RimL family protein N-acetyltransferase</fullName>
    </submittedName>
</protein>
<dbReference type="PANTHER" id="PTHR43792">
    <property type="entry name" value="GNAT FAMILY, PUTATIVE (AFU_ORTHOLOGUE AFUA_3G00765)-RELATED-RELATED"/>
    <property type="match status" value="1"/>
</dbReference>
<gene>
    <name evidence="5" type="ORF">CLV85_2088</name>
</gene>
<evidence type="ECO:0000256" key="1">
    <source>
        <dbReference type="ARBA" id="ARBA00022679"/>
    </source>
</evidence>
<keyword evidence="2" id="KW-0012">Acyltransferase</keyword>
<dbReference type="PROSITE" id="PS51186">
    <property type="entry name" value="GNAT"/>
    <property type="match status" value="1"/>
</dbReference>
<organism evidence="5 6">
    <name type="scientific">Salinibacterium amurskyense</name>
    <dbReference type="NCBI Taxonomy" id="205941"/>
    <lineage>
        <taxon>Bacteria</taxon>
        <taxon>Bacillati</taxon>
        <taxon>Actinomycetota</taxon>
        <taxon>Actinomycetes</taxon>
        <taxon>Micrococcales</taxon>
        <taxon>Microbacteriaceae</taxon>
        <taxon>Salinibacterium</taxon>
    </lineage>
</organism>
<evidence type="ECO:0000313" key="5">
    <source>
        <dbReference type="EMBL" id="PJJ78513.1"/>
    </source>
</evidence>
<reference evidence="5 6" key="1">
    <citation type="submission" date="2017-11" db="EMBL/GenBank/DDBJ databases">
        <title>Genomic Encyclopedia of Archaeal and Bacterial Type Strains, Phase II (KMG-II): From Individual Species to Whole Genera.</title>
        <authorList>
            <person name="Goeker M."/>
        </authorList>
    </citation>
    <scope>NUCLEOTIDE SEQUENCE [LARGE SCALE GENOMIC DNA]</scope>
    <source>
        <strain evidence="5 6">DSM 16400</strain>
    </source>
</reference>
<dbReference type="SUPFAM" id="SSF55729">
    <property type="entry name" value="Acyl-CoA N-acyltransferases (Nat)"/>
    <property type="match status" value="1"/>
</dbReference>
<dbReference type="InterPro" id="IPR016181">
    <property type="entry name" value="Acyl_CoA_acyltransferase"/>
</dbReference>
<sequence length="195" mass="21435">MQPVVLTTERLTLDALTEADVDVMTSYCQDTVLKDAVPIPWPYEREHADGFINELAPQWWAEGSELTWAIRRTGNPLLLGVVGFNVKSAAIGYWLGTPHRGNGFMPEAVTAAVNLLHSMGHAELHWEAVVGNVASARVAEKVGFDYTGTAPALGRFRDDTRPLCWHAHRAADNGELAKPTDAALPWPHSFETDVH</sequence>
<comment type="similarity">
    <text evidence="3">Belongs to the acetyltransferase family. RimJ subfamily.</text>
</comment>
<dbReference type="InterPro" id="IPR051531">
    <property type="entry name" value="N-acetyltransferase"/>
</dbReference>
<proteinExistence type="inferred from homology"/>
<accession>A0A2M9D371</accession>
<dbReference type="GO" id="GO:0016747">
    <property type="term" value="F:acyltransferase activity, transferring groups other than amino-acyl groups"/>
    <property type="evidence" value="ECO:0007669"/>
    <property type="project" value="InterPro"/>
</dbReference>
<dbReference type="RefSeq" id="WP_157847492.1">
    <property type="nucleotide sequence ID" value="NZ_BMZU01000002.1"/>
</dbReference>
<evidence type="ECO:0000256" key="2">
    <source>
        <dbReference type="ARBA" id="ARBA00023315"/>
    </source>
</evidence>
<dbReference type="InterPro" id="IPR000182">
    <property type="entry name" value="GNAT_dom"/>
</dbReference>
<evidence type="ECO:0000256" key="3">
    <source>
        <dbReference type="ARBA" id="ARBA00038502"/>
    </source>
</evidence>
<evidence type="ECO:0000259" key="4">
    <source>
        <dbReference type="PROSITE" id="PS51186"/>
    </source>
</evidence>
<dbReference type="EMBL" id="PGFH01000002">
    <property type="protein sequence ID" value="PJJ78513.1"/>
    <property type="molecule type" value="Genomic_DNA"/>
</dbReference>
<dbReference type="Gene3D" id="3.40.630.30">
    <property type="match status" value="1"/>
</dbReference>
<evidence type="ECO:0000313" key="6">
    <source>
        <dbReference type="Proteomes" id="UP000231742"/>
    </source>
</evidence>
<dbReference type="Pfam" id="PF13302">
    <property type="entry name" value="Acetyltransf_3"/>
    <property type="match status" value="1"/>
</dbReference>
<keyword evidence="1 5" id="KW-0808">Transferase</keyword>
<keyword evidence="6" id="KW-1185">Reference proteome</keyword>
<feature type="domain" description="N-acetyltransferase" evidence="4">
    <location>
        <begin position="11"/>
        <end position="171"/>
    </location>
</feature>